<name>A0A1H8K0Y8_9HYPH</name>
<keyword evidence="4" id="KW-1185">Reference proteome</keyword>
<dbReference type="EMBL" id="FOCV01000008">
    <property type="protein sequence ID" value="SEN86186.1"/>
    <property type="molecule type" value="Genomic_DNA"/>
</dbReference>
<sequence>MISAPNHEQKVVAAAQWLADQKEPPVMVVPTIRETFSLSALEACHACALAQKYRTIRRAFG</sequence>
<dbReference type="AlphaFoldDB" id="A0A1H8K0Y8"/>
<dbReference type="OrthoDB" id="8382332at2"/>
<dbReference type="Proteomes" id="UP000198939">
    <property type="component" value="Unassembled WGS sequence"/>
</dbReference>
<reference evidence="3" key="2">
    <citation type="submission" date="2016-10" db="EMBL/GenBank/DDBJ databases">
        <authorList>
            <person name="Wibberg D."/>
        </authorList>
    </citation>
    <scope>NUCLEOTIDE SEQUENCE [LARGE SCALE GENOMIC DNA]</scope>
</reference>
<protein>
    <submittedName>
        <fullName evidence="1">Uncharacterized protein</fullName>
    </submittedName>
</protein>
<dbReference type="RefSeq" id="WP_072374888.1">
    <property type="nucleotide sequence ID" value="NZ_FNXB01000010.1"/>
</dbReference>
<organism evidence="1 3">
    <name type="scientific">Rhizobium tibeticum</name>
    <dbReference type="NCBI Taxonomy" id="501024"/>
    <lineage>
        <taxon>Bacteria</taxon>
        <taxon>Pseudomonadati</taxon>
        <taxon>Pseudomonadota</taxon>
        <taxon>Alphaproteobacteria</taxon>
        <taxon>Hyphomicrobiales</taxon>
        <taxon>Rhizobiaceae</taxon>
        <taxon>Rhizobium/Agrobacterium group</taxon>
        <taxon>Rhizobium</taxon>
    </lineage>
</organism>
<accession>A0A1H8K0Y8</accession>
<proteinExistence type="predicted"/>
<dbReference type="EMBL" id="FNXB01000010">
    <property type="protein sequence ID" value="SEH78442.1"/>
    <property type="molecule type" value="Genomic_DNA"/>
</dbReference>
<evidence type="ECO:0000313" key="1">
    <source>
        <dbReference type="EMBL" id="SEH78442.1"/>
    </source>
</evidence>
<reference evidence="2 4" key="1">
    <citation type="submission" date="2016-10" db="EMBL/GenBank/DDBJ databases">
        <authorList>
            <person name="Varghese N."/>
            <person name="Submissions S."/>
        </authorList>
    </citation>
    <scope>NUCLEOTIDE SEQUENCE [LARGE SCALE GENOMIC DNA]</scope>
    <source>
        <strain evidence="2 4">CGMCC 1.7071</strain>
    </source>
</reference>
<dbReference type="Proteomes" id="UP000183063">
    <property type="component" value="Unassembled WGS sequence"/>
</dbReference>
<evidence type="ECO:0000313" key="4">
    <source>
        <dbReference type="Proteomes" id="UP000198939"/>
    </source>
</evidence>
<dbReference type="STRING" id="501024.RTCCBAU85039_2335"/>
<evidence type="ECO:0000313" key="3">
    <source>
        <dbReference type="Proteomes" id="UP000183063"/>
    </source>
</evidence>
<evidence type="ECO:0000313" key="2">
    <source>
        <dbReference type="EMBL" id="SEN86186.1"/>
    </source>
</evidence>
<gene>
    <name evidence="1" type="ORF">RTCCBAU85039_2335</name>
    <name evidence="2" type="ORF">SAMN05216228_1008123</name>
</gene>
<reference evidence="1" key="3">
    <citation type="submission" date="2016-10" db="EMBL/GenBank/DDBJ databases">
        <authorList>
            <person name="de Groot N.N."/>
        </authorList>
    </citation>
    <scope>NUCLEOTIDE SEQUENCE [LARGE SCALE GENOMIC DNA]</scope>
    <source>
        <strain evidence="1">CCBAU85039</strain>
    </source>
</reference>